<feature type="domain" description="Histidine kinase" evidence="12">
    <location>
        <begin position="324"/>
        <end position="590"/>
    </location>
</feature>
<keyword evidence="3" id="KW-0808">Transferase</keyword>
<dbReference type="PROSITE" id="PS50885">
    <property type="entry name" value="HAMP"/>
    <property type="match status" value="1"/>
</dbReference>
<dbReference type="Pfam" id="PF06580">
    <property type="entry name" value="His_kinase"/>
    <property type="match status" value="1"/>
</dbReference>
<dbReference type="EMBL" id="JAHLQJ010000004">
    <property type="protein sequence ID" value="MBU5671506.1"/>
    <property type="molecule type" value="Genomic_DNA"/>
</dbReference>
<keyword evidence="5" id="KW-0547">Nucleotide-binding</keyword>
<reference evidence="14 15" key="1">
    <citation type="submission" date="2021-06" db="EMBL/GenBank/DDBJ databases">
        <authorList>
            <person name="Sun Q."/>
            <person name="Li D."/>
        </authorList>
    </citation>
    <scope>NUCLEOTIDE SEQUENCE [LARGE SCALE GENOMIC DNA]</scope>
    <source>
        <strain evidence="14 15">MSJ-6</strain>
    </source>
</reference>
<protein>
    <submittedName>
        <fullName evidence="14">Sensor histidine kinase</fullName>
    </submittedName>
</protein>
<evidence type="ECO:0000313" key="15">
    <source>
        <dbReference type="Proteomes" id="UP000743001"/>
    </source>
</evidence>
<dbReference type="PROSITE" id="PS50109">
    <property type="entry name" value="HIS_KIN"/>
    <property type="match status" value="1"/>
</dbReference>
<evidence type="ECO:0000256" key="9">
    <source>
        <dbReference type="ARBA" id="ARBA00023136"/>
    </source>
</evidence>
<comment type="subcellular location">
    <subcellularLocation>
        <location evidence="1">Cell membrane</location>
        <topology evidence="1">Multi-pass membrane protein</topology>
    </subcellularLocation>
</comment>
<dbReference type="InterPro" id="IPR003660">
    <property type="entry name" value="HAMP_dom"/>
</dbReference>
<dbReference type="Pfam" id="PF00672">
    <property type="entry name" value="HAMP"/>
    <property type="match status" value="1"/>
</dbReference>
<evidence type="ECO:0000256" key="8">
    <source>
        <dbReference type="ARBA" id="ARBA00022989"/>
    </source>
</evidence>
<keyword evidence="4 11" id="KW-0812">Transmembrane</keyword>
<sequence length="602" mass="68850">MWMKLKNAKLRNKLMVMLALFILAPLVFAGFLFYRSSSNFAAERADRESLQALHLVRNNVDQLLSEIENRMLAVYDNELMIEQLSLMDGRNLKNSAAGAEDSVNRFLRESLRGKEDIDSIYLLARSGSMYFADIKGSGLFKPILQEHPEWTEEIERKAGQIIWLPTYEMPPNNYFGYATQYIPAGMLVKDVTDSLQNIGVLMMNVKISALDQIVERVNVSPHGVILIADSGGHMIWHRNDEAYGINLAGQPFFKEMVSSGDSLSLQNIDGEMYRIGMVQSEYNGWHYFSFIPQSDVGKESGSLKRFFIVTLCVFALLFVLLASLTTHYITKPIRQMAVAMKRIQKDNFEYRLQAQSEDEIGLLQSSFNSMSSRINDLIQEVKEISEQEKEAEVKALQAQINPHFVYNTLDAMNWIAIEREQPEISSMITSLSDIMRYAIRPGSPLVTIREELKWARNYAYLQEMRFEERFEVRFDIDEELYEYRVPRLLLQPYLENSILHGMGELESGGLIEVRMKRQENGQAIVITIRDNGSGIPGDRLQLIRSRMAHGIGMYNLNDRLKLEYGPEFGVQVHSVYGEGTMVTIVLPAIERLGGTYDEQQEG</sequence>
<keyword evidence="2" id="KW-1003">Cell membrane</keyword>
<dbReference type="InterPro" id="IPR033479">
    <property type="entry name" value="dCache_1"/>
</dbReference>
<dbReference type="CDD" id="cd18774">
    <property type="entry name" value="PDC2_HK_sensor"/>
    <property type="match status" value="1"/>
</dbReference>
<keyword evidence="10" id="KW-0175">Coiled coil</keyword>
<dbReference type="RefSeq" id="WP_216477982.1">
    <property type="nucleotide sequence ID" value="NZ_JAHLQJ010000004.1"/>
</dbReference>
<evidence type="ECO:0000256" key="4">
    <source>
        <dbReference type="ARBA" id="ARBA00022692"/>
    </source>
</evidence>
<keyword evidence="8 11" id="KW-1133">Transmembrane helix</keyword>
<proteinExistence type="predicted"/>
<evidence type="ECO:0000313" key="14">
    <source>
        <dbReference type="EMBL" id="MBU5671506.1"/>
    </source>
</evidence>
<evidence type="ECO:0000259" key="13">
    <source>
        <dbReference type="PROSITE" id="PS50885"/>
    </source>
</evidence>
<dbReference type="PANTHER" id="PTHR34220:SF7">
    <property type="entry name" value="SENSOR HISTIDINE KINASE YPDA"/>
    <property type="match status" value="1"/>
</dbReference>
<evidence type="ECO:0000256" key="5">
    <source>
        <dbReference type="ARBA" id="ARBA00022741"/>
    </source>
</evidence>
<evidence type="ECO:0000256" key="11">
    <source>
        <dbReference type="SAM" id="Phobius"/>
    </source>
</evidence>
<keyword evidence="9 11" id="KW-0472">Membrane</keyword>
<dbReference type="InterPro" id="IPR010559">
    <property type="entry name" value="Sig_transdc_His_kin_internal"/>
</dbReference>
<evidence type="ECO:0000256" key="6">
    <source>
        <dbReference type="ARBA" id="ARBA00022777"/>
    </source>
</evidence>
<comment type="caution">
    <text evidence="14">The sequence shown here is derived from an EMBL/GenBank/DDBJ whole genome shotgun (WGS) entry which is preliminary data.</text>
</comment>
<organism evidence="14 15">
    <name type="scientific">Paenibacillus brevis</name>
    <dbReference type="NCBI Taxonomy" id="2841508"/>
    <lineage>
        <taxon>Bacteria</taxon>
        <taxon>Bacillati</taxon>
        <taxon>Bacillota</taxon>
        <taxon>Bacilli</taxon>
        <taxon>Bacillales</taxon>
        <taxon>Paenibacillaceae</taxon>
        <taxon>Paenibacillus</taxon>
    </lineage>
</organism>
<gene>
    <name evidence="14" type="ORF">KQJ23_06625</name>
</gene>
<feature type="domain" description="HAMP" evidence="13">
    <location>
        <begin position="327"/>
        <end position="379"/>
    </location>
</feature>
<evidence type="ECO:0000259" key="12">
    <source>
        <dbReference type="PROSITE" id="PS50109"/>
    </source>
</evidence>
<dbReference type="InterPro" id="IPR050640">
    <property type="entry name" value="Bact_2-comp_sensor_kinase"/>
</dbReference>
<dbReference type="Proteomes" id="UP000743001">
    <property type="component" value="Unassembled WGS sequence"/>
</dbReference>
<keyword evidence="7" id="KW-0067">ATP-binding</keyword>
<dbReference type="InterPro" id="IPR003594">
    <property type="entry name" value="HATPase_dom"/>
</dbReference>
<dbReference type="SMART" id="SM00304">
    <property type="entry name" value="HAMP"/>
    <property type="match status" value="1"/>
</dbReference>
<evidence type="ECO:0000256" key="3">
    <source>
        <dbReference type="ARBA" id="ARBA00022679"/>
    </source>
</evidence>
<dbReference type="InterPro" id="IPR005467">
    <property type="entry name" value="His_kinase_dom"/>
</dbReference>
<keyword evidence="15" id="KW-1185">Reference proteome</keyword>
<dbReference type="CDD" id="cd06225">
    <property type="entry name" value="HAMP"/>
    <property type="match status" value="1"/>
</dbReference>
<dbReference type="GO" id="GO:0016301">
    <property type="term" value="F:kinase activity"/>
    <property type="evidence" value="ECO:0007669"/>
    <property type="project" value="UniProtKB-KW"/>
</dbReference>
<dbReference type="PANTHER" id="PTHR34220">
    <property type="entry name" value="SENSOR HISTIDINE KINASE YPDA"/>
    <property type="match status" value="1"/>
</dbReference>
<evidence type="ECO:0000256" key="1">
    <source>
        <dbReference type="ARBA" id="ARBA00004651"/>
    </source>
</evidence>
<evidence type="ECO:0000256" key="7">
    <source>
        <dbReference type="ARBA" id="ARBA00022840"/>
    </source>
</evidence>
<evidence type="ECO:0000256" key="10">
    <source>
        <dbReference type="SAM" id="Coils"/>
    </source>
</evidence>
<accession>A0ABS6FQP8</accession>
<keyword evidence="6 14" id="KW-0418">Kinase</keyword>
<feature type="transmembrane region" description="Helical" evidence="11">
    <location>
        <begin position="306"/>
        <end position="330"/>
    </location>
</feature>
<dbReference type="Pfam" id="PF02743">
    <property type="entry name" value="dCache_1"/>
    <property type="match status" value="1"/>
</dbReference>
<dbReference type="Pfam" id="PF02518">
    <property type="entry name" value="HATPase_c"/>
    <property type="match status" value="1"/>
</dbReference>
<evidence type="ECO:0000256" key="2">
    <source>
        <dbReference type="ARBA" id="ARBA00022475"/>
    </source>
</evidence>
<name>A0ABS6FQP8_9BACL</name>
<feature type="coiled-coil region" evidence="10">
    <location>
        <begin position="367"/>
        <end position="401"/>
    </location>
</feature>